<feature type="region of interest" description="Disordered" evidence="15">
    <location>
        <begin position="1"/>
        <end position="32"/>
    </location>
</feature>
<feature type="domain" description="Polysaccharide export protein N-terminal" evidence="16">
    <location>
        <begin position="82"/>
        <end position="155"/>
    </location>
</feature>
<evidence type="ECO:0000256" key="6">
    <source>
        <dbReference type="ARBA" id="ARBA00022692"/>
    </source>
</evidence>
<dbReference type="PANTHER" id="PTHR33619">
    <property type="entry name" value="POLYSACCHARIDE EXPORT PROTEIN GFCE-RELATED"/>
    <property type="match status" value="1"/>
</dbReference>
<dbReference type="GO" id="GO:0006811">
    <property type="term" value="P:monoatomic ion transport"/>
    <property type="evidence" value="ECO:0007669"/>
    <property type="project" value="UniProtKB-KW"/>
</dbReference>
<dbReference type="GO" id="GO:0015159">
    <property type="term" value="F:polysaccharide transmembrane transporter activity"/>
    <property type="evidence" value="ECO:0007669"/>
    <property type="project" value="InterPro"/>
</dbReference>
<dbReference type="AlphaFoldDB" id="A0A6G4BQ58"/>
<evidence type="ECO:0000256" key="5">
    <source>
        <dbReference type="ARBA" id="ARBA00022597"/>
    </source>
</evidence>
<evidence type="ECO:0000256" key="3">
    <source>
        <dbReference type="ARBA" id="ARBA00022448"/>
    </source>
</evidence>
<dbReference type="InterPro" id="IPR019554">
    <property type="entry name" value="Soluble_ligand-bd"/>
</dbReference>
<reference evidence="20 21" key="1">
    <citation type="submission" date="2017-08" db="EMBL/GenBank/DDBJ databases">
        <title>Sequencing of Escherichia coli CCPM 6219.</title>
        <authorList>
            <person name="Liu S.-L."/>
            <person name="Zhou Y.-J."/>
            <person name="Zhao M.-F."/>
        </authorList>
    </citation>
    <scope>NUCLEOTIDE SEQUENCE [LARGE SCALE GENOMIC DNA]</scope>
    <source>
        <strain evidence="20 21">CCPM 6219</strain>
    </source>
</reference>
<evidence type="ECO:0000256" key="8">
    <source>
        <dbReference type="ARBA" id="ARBA00023047"/>
    </source>
</evidence>
<dbReference type="InterPro" id="IPR049712">
    <property type="entry name" value="Poly_export"/>
</dbReference>
<dbReference type="Gene3D" id="3.10.560.10">
    <property type="entry name" value="Outer membrane lipoprotein wza domain like"/>
    <property type="match status" value="2"/>
</dbReference>
<evidence type="ECO:0000256" key="11">
    <source>
        <dbReference type="ARBA" id="ARBA00023136"/>
    </source>
</evidence>
<evidence type="ECO:0000256" key="10">
    <source>
        <dbReference type="ARBA" id="ARBA00023114"/>
    </source>
</evidence>
<comment type="similarity">
    <text evidence="2">Belongs to the BexD/CtrA/VexA family.</text>
</comment>
<dbReference type="EMBL" id="WTRX01000050">
    <property type="protein sequence ID" value="MWU33220.1"/>
    <property type="molecule type" value="Genomic_DNA"/>
</dbReference>
<evidence type="ECO:0000256" key="1">
    <source>
        <dbReference type="ARBA" id="ARBA00004571"/>
    </source>
</evidence>
<keyword evidence="9" id="KW-0406">Ion transport</keyword>
<keyword evidence="10" id="KW-0626">Porin</keyword>
<comment type="caution">
    <text evidence="20">The sequence shown here is derived from an EMBL/GenBank/DDBJ whole genome shotgun (WGS) entry which is preliminary data.</text>
</comment>
<protein>
    <submittedName>
        <fullName evidence="19">Polysaccharide export protein</fullName>
    </submittedName>
    <submittedName>
        <fullName evidence="20">Sugar transporter</fullName>
    </submittedName>
</protein>
<keyword evidence="4" id="KW-1134">Transmembrane beta strand</keyword>
<evidence type="ECO:0000256" key="4">
    <source>
        <dbReference type="ARBA" id="ARBA00022452"/>
    </source>
</evidence>
<keyword evidence="11" id="KW-0472">Membrane</keyword>
<evidence type="ECO:0000313" key="19">
    <source>
        <dbReference type="EMBL" id="MWU33220.1"/>
    </source>
</evidence>
<feature type="domain" description="SLBB" evidence="18">
    <location>
        <begin position="163"/>
        <end position="239"/>
    </location>
</feature>
<evidence type="ECO:0000256" key="14">
    <source>
        <dbReference type="ARBA" id="ARBA00023288"/>
    </source>
</evidence>
<evidence type="ECO:0000256" key="13">
    <source>
        <dbReference type="ARBA" id="ARBA00023237"/>
    </source>
</evidence>
<evidence type="ECO:0000256" key="7">
    <source>
        <dbReference type="ARBA" id="ARBA00022729"/>
    </source>
</evidence>
<keyword evidence="3" id="KW-0813">Transport</keyword>
<name>A0A6G4BQ58_ECOLX</name>
<dbReference type="InterPro" id="IPR054765">
    <property type="entry name" value="SLBB_dom"/>
</dbReference>
<dbReference type="Pfam" id="PF02563">
    <property type="entry name" value="Poly_export"/>
    <property type="match status" value="1"/>
</dbReference>
<evidence type="ECO:0000256" key="15">
    <source>
        <dbReference type="SAM" id="MobiDB-lite"/>
    </source>
</evidence>
<organism evidence="20 21">
    <name type="scientific">Escherichia coli</name>
    <dbReference type="NCBI Taxonomy" id="562"/>
    <lineage>
        <taxon>Bacteria</taxon>
        <taxon>Pseudomonadati</taxon>
        <taxon>Pseudomonadota</taxon>
        <taxon>Gammaproteobacteria</taxon>
        <taxon>Enterobacterales</taxon>
        <taxon>Enterobacteriaceae</taxon>
        <taxon>Escherichia</taxon>
    </lineage>
</organism>
<dbReference type="Pfam" id="PF10531">
    <property type="entry name" value="SLBB"/>
    <property type="match status" value="1"/>
</dbReference>
<keyword evidence="5 20" id="KW-0762">Sugar transport</keyword>
<keyword evidence="8" id="KW-0625">Polysaccharide transport</keyword>
<evidence type="ECO:0000313" key="20">
    <source>
        <dbReference type="EMBL" id="RVE14824.1"/>
    </source>
</evidence>
<keyword evidence="7" id="KW-0732">Signal</keyword>
<dbReference type="Proteomes" id="UP000288459">
    <property type="component" value="Unassembled WGS sequence"/>
</dbReference>
<keyword evidence="6" id="KW-0812">Transmembrane</keyword>
<proteinExistence type="inferred from homology"/>
<dbReference type="Gene3D" id="3.30.1950.10">
    <property type="entry name" value="wza like domain"/>
    <property type="match status" value="1"/>
</dbReference>
<evidence type="ECO:0000313" key="22">
    <source>
        <dbReference type="Proteomes" id="UP000441160"/>
    </source>
</evidence>
<dbReference type="Proteomes" id="UP000441160">
    <property type="component" value="Unassembled WGS sequence"/>
</dbReference>
<dbReference type="InterPro" id="IPR003715">
    <property type="entry name" value="Poly_export_N"/>
</dbReference>
<evidence type="ECO:0000256" key="12">
    <source>
        <dbReference type="ARBA" id="ARBA00023139"/>
    </source>
</evidence>
<comment type="subcellular location">
    <subcellularLocation>
        <location evidence="1">Cell outer membrane</location>
        <topology evidence="1">Multi-pass membrane protein</topology>
    </subcellularLocation>
</comment>
<sequence length="552" mass="60639">MNTPADNGDGRLQLGGEQAMSGQANTSSTTGTFAQQNRQGMLLPGESDVRKLLPQSESGLPPPYGANLFAGGYETERSDGLNDNYLIAPGDKLNIWIWGAVNFSNVVTVDNQGNIFIPDVGPINVKNVAASKVNNLVTSHISEVFTNNVNVYVNLLTATPVSVYVTGPVIRPGQYAGQSSDSVLYFLKRAGGIDSDRGSYRHIKVLRQNRVIQQIDLYEFMQQGKMPKLSLKDQDVILVEPQGPMINVAGKVRNPFRFELKNSTALGSELIDYALPLAKVSHVGVIGDRASGPFSVYMPYKDFDRIQLSDGDKVLFNDDMHAQVYDVQVMGSYRGPSYFTVRKETRLHDLLNHIPIDPNMADYGSIYIMRKSVAARQKEMLEDSLNRLERSVFTAPASSDGEASIRTKEAELVMRFVEKARKIQPLGKVVVSDKGVIANILLEQGDQIVIPNKTDLIQVGGEVMMPQAVVYNKNASLEDYVAWAGGYTDRANDKRIAVVHANGLMEFKDGGDVMPGDQILVMPKVDSKMMQSIKDITQVIYQVAVAANVVLN</sequence>
<evidence type="ECO:0000259" key="18">
    <source>
        <dbReference type="Pfam" id="PF22461"/>
    </source>
</evidence>
<keyword evidence="13" id="KW-0998">Cell outer membrane</keyword>
<evidence type="ECO:0000259" key="17">
    <source>
        <dbReference type="Pfam" id="PF10531"/>
    </source>
</evidence>
<feature type="domain" description="Soluble ligand binding" evidence="17">
    <location>
        <begin position="457"/>
        <end position="510"/>
    </location>
</feature>
<evidence type="ECO:0000256" key="9">
    <source>
        <dbReference type="ARBA" id="ARBA00023065"/>
    </source>
</evidence>
<dbReference type="GO" id="GO:0015288">
    <property type="term" value="F:porin activity"/>
    <property type="evidence" value="ECO:0007669"/>
    <property type="project" value="UniProtKB-KW"/>
</dbReference>
<dbReference type="GO" id="GO:0009279">
    <property type="term" value="C:cell outer membrane"/>
    <property type="evidence" value="ECO:0007669"/>
    <property type="project" value="UniProtKB-SubCell"/>
</dbReference>
<keyword evidence="14" id="KW-0449">Lipoprotein</keyword>
<reference evidence="19 22" key="2">
    <citation type="submission" date="2019-12" db="EMBL/GenBank/DDBJ databases">
        <title>Enteriobacteria Tanzani isolates_8377-8380.</title>
        <authorList>
            <person name="Subbiah M."/>
            <person name="Call D."/>
        </authorList>
    </citation>
    <scope>NUCLEOTIDE SEQUENCE [LARGE SCALE GENOMIC DNA]</scope>
    <source>
        <strain evidence="19 22">8378wB3</strain>
    </source>
</reference>
<evidence type="ECO:0000259" key="16">
    <source>
        <dbReference type="Pfam" id="PF02563"/>
    </source>
</evidence>
<dbReference type="PANTHER" id="PTHR33619:SF3">
    <property type="entry name" value="POLYSACCHARIDE EXPORT PROTEIN GFCE-RELATED"/>
    <property type="match status" value="1"/>
</dbReference>
<accession>A0A6G4BQ58</accession>
<feature type="compositionally biased region" description="Polar residues" evidence="15">
    <location>
        <begin position="20"/>
        <end position="32"/>
    </location>
</feature>
<evidence type="ECO:0000313" key="21">
    <source>
        <dbReference type="Proteomes" id="UP000288459"/>
    </source>
</evidence>
<evidence type="ECO:0000256" key="2">
    <source>
        <dbReference type="ARBA" id="ARBA00009450"/>
    </source>
</evidence>
<dbReference type="Pfam" id="PF22461">
    <property type="entry name" value="SLBB_2"/>
    <property type="match status" value="1"/>
</dbReference>
<gene>
    <name evidence="20" type="ORF">CIG67_07085</name>
    <name evidence="19" type="ORF">GP944_21160</name>
</gene>
<keyword evidence="12" id="KW-0564">Palmitate</keyword>
<dbReference type="GO" id="GO:0046930">
    <property type="term" value="C:pore complex"/>
    <property type="evidence" value="ECO:0007669"/>
    <property type="project" value="UniProtKB-KW"/>
</dbReference>
<dbReference type="EMBL" id="NPIM01000104">
    <property type="protein sequence ID" value="RVE14824.1"/>
    <property type="molecule type" value="Genomic_DNA"/>
</dbReference>